<keyword evidence="1" id="KW-0812">Transmembrane</keyword>
<dbReference type="AlphaFoldDB" id="A0A8J8SUR7"/>
<feature type="transmembrane region" description="Helical" evidence="1">
    <location>
        <begin position="91"/>
        <end position="114"/>
    </location>
</feature>
<gene>
    <name evidence="2" type="ORF">FGO68_gene1857</name>
</gene>
<proteinExistence type="predicted"/>
<feature type="transmembrane region" description="Helical" evidence="1">
    <location>
        <begin position="53"/>
        <end position="70"/>
    </location>
</feature>
<keyword evidence="3" id="KW-1185">Reference proteome</keyword>
<evidence type="ECO:0000313" key="2">
    <source>
        <dbReference type="EMBL" id="TNV71148.1"/>
    </source>
</evidence>
<keyword evidence="1" id="KW-0472">Membrane</keyword>
<keyword evidence="1" id="KW-1133">Transmembrane helix</keyword>
<comment type="caution">
    <text evidence="2">The sequence shown here is derived from an EMBL/GenBank/DDBJ whole genome shotgun (WGS) entry which is preliminary data.</text>
</comment>
<reference evidence="2" key="1">
    <citation type="submission" date="2019-06" db="EMBL/GenBank/DDBJ databases">
        <authorList>
            <person name="Zheng W."/>
        </authorList>
    </citation>
    <scope>NUCLEOTIDE SEQUENCE</scope>
    <source>
        <strain evidence="2">QDHG01</strain>
    </source>
</reference>
<evidence type="ECO:0000313" key="3">
    <source>
        <dbReference type="Proteomes" id="UP000785679"/>
    </source>
</evidence>
<dbReference type="EMBL" id="RRYP01030480">
    <property type="protein sequence ID" value="TNV71148.1"/>
    <property type="molecule type" value="Genomic_DNA"/>
</dbReference>
<name>A0A8J8SUR7_HALGN</name>
<accession>A0A8J8SUR7</accession>
<sequence length="141" mass="16161">MGHLLHLTEFLVLNLKVQSKFSIKAFKSLKISPGIMISGCRNKLIPLMQFGRIQQLDAFIMTSILIVIFRQSMDKQFRKGSCRQNWIVQQAIAINMTQFLTQLLSLAYLFGQGVKNQNKALMWFLCTAYTTLVLKQILATM</sequence>
<protein>
    <submittedName>
        <fullName evidence="2">Uncharacterized protein</fullName>
    </submittedName>
</protein>
<feature type="transmembrane region" description="Helical" evidence="1">
    <location>
        <begin position="120"/>
        <end position="138"/>
    </location>
</feature>
<organism evidence="2 3">
    <name type="scientific">Halteria grandinella</name>
    <dbReference type="NCBI Taxonomy" id="5974"/>
    <lineage>
        <taxon>Eukaryota</taxon>
        <taxon>Sar</taxon>
        <taxon>Alveolata</taxon>
        <taxon>Ciliophora</taxon>
        <taxon>Intramacronucleata</taxon>
        <taxon>Spirotrichea</taxon>
        <taxon>Stichotrichia</taxon>
        <taxon>Sporadotrichida</taxon>
        <taxon>Halteriidae</taxon>
        <taxon>Halteria</taxon>
    </lineage>
</organism>
<evidence type="ECO:0000256" key="1">
    <source>
        <dbReference type="SAM" id="Phobius"/>
    </source>
</evidence>
<dbReference type="Proteomes" id="UP000785679">
    <property type="component" value="Unassembled WGS sequence"/>
</dbReference>